<evidence type="ECO:0000259" key="8">
    <source>
        <dbReference type="SMART" id="SM00475"/>
    </source>
</evidence>
<feature type="compositionally biased region" description="Low complexity" evidence="7">
    <location>
        <begin position="87"/>
        <end position="101"/>
    </location>
</feature>
<dbReference type="InterPro" id="IPR008918">
    <property type="entry name" value="HhH2"/>
</dbReference>
<dbReference type="CDD" id="cd09898">
    <property type="entry name" value="H3TH_53EXO"/>
    <property type="match status" value="1"/>
</dbReference>
<comment type="function">
    <text evidence="5">5'-3' exonuclease acting preferentially on double-stranded DNA.</text>
</comment>
<keyword evidence="2" id="KW-0378">Hydrolase</keyword>
<dbReference type="Proteomes" id="UP000588586">
    <property type="component" value="Unassembled WGS sequence"/>
</dbReference>
<dbReference type="Pfam" id="PF01367">
    <property type="entry name" value="5_3_exonuc"/>
    <property type="match status" value="1"/>
</dbReference>
<name>A0A849HAL2_9MICO</name>
<dbReference type="SMART" id="SM00279">
    <property type="entry name" value="HhH2"/>
    <property type="match status" value="1"/>
</dbReference>
<dbReference type="GO" id="GO:0017108">
    <property type="term" value="F:5'-flap endonuclease activity"/>
    <property type="evidence" value="ECO:0007669"/>
    <property type="project" value="InterPro"/>
</dbReference>
<dbReference type="SUPFAM" id="SSF88723">
    <property type="entry name" value="PIN domain-like"/>
    <property type="match status" value="1"/>
</dbReference>
<feature type="domain" description="5'-3' exonuclease" evidence="8">
    <location>
        <begin position="8"/>
        <end position="302"/>
    </location>
</feature>
<dbReference type="Pfam" id="PF02739">
    <property type="entry name" value="5_3_exonuc_N"/>
    <property type="match status" value="1"/>
</dbReference>
<dbReference type="SUPFAM" id="SSF47807">
    <property type="entry name" value="5' to 3' exonuclease, C-terminal subdomain"/>
    <property type="match status" value="1"/>
</dbReference>
<dbReference type="Gene3D" id="1.10.150.20">
    <property type="entry name" value="5' to 3' exonuclease, C-terminal subdomain"/>
    <property type="match status" value="1"/>
</dbReference>
<dbReference type="InterPro" id="IPR036279">
    <property type="entry name" value="5-3_exonuclease_C_sf"/>
</dbReference>
<dbReference type="InterPro" id="IPR020046">
    <property type="entry name" value="5-3_exonucl_a-hlix_arch_N"/>
</dbReference>
<gene>
    <name evidence="9" type="ORF">HJG52_02915</name>
</gene>
<accession>A0A849HAL2</accession>
<dbReference type="AlphaFoldDB" id="A0A849HAL2"/>
<evidence type="ECO:0000256" key="6">
    <source>
        <dbReference type="ARBA" id="ARBA00050026"/>
    </source>
</evidence>
<proteinExistence type="predicted"/>
<dbReference type="Gene3D" id="3.40.50.1010">
    <property type="entry name" value="5'-nuclease"/>
    <property type="match status" value="1"/>
</dbReference>
<dbReference type="SMART" id="SM00475">
    <property type="entry name" value="53EXOc"/>
    <property type="match status" value="1"/>
</dbReference>
<organism evidence="9 10">
    <name type="scientific">Knoellia koreensis</name>
    <dbReference type="NCBI Taxonomy" id="2730921"/>
    <lineage>
        <taxon>Bacteria</taxon>
        <taxon>Bacillati</taxon>
        <taxon>Actinomycetota</taxon>
        <taxon>Actinomycetes</taxon>
        <taxon>Micrococcales</taxon>
        <taxon>Intrasporangiaceae</taxon>
        <taxon>Knoellia</taxon>
    </lineage>
</organism>
<dbReference type="InterPro" id="IPR020045">
    <property type="entry name" value="DNA_polI_H3TH"/>
</dbReference>
<dbReference type="InterPro" id="IPR038969">
    <property type="entry name" value="FEN"/>
</dbReference>
<keyword evidence="4" id="KW-0238">DNA-binding</keyword>
<dbReference type="GO" id="GO:0033567">
    <property type="term" value="P:DNA replication, Okazaki fragment processing"/>
    <property type="evidence" value="ECO:0007669"/>
    <property type="project" value="InterPro"/>
</dbReference>
<dbReference type="RefSeq" id="WP_171242044.1">
    <property type="nucleotide sequence ID" value="NZ_JABEPQ010000001.1"/>
</dbReference>
<evidence type="ECO:0000256" key="1">
    <source>
        <dbReference type="ARBA" id="ARBA00022722"/>
    </source>
</evidence>
<dbReference type="InterPro" id="IPR029060">
    <property type="entry name" value="PIN-like_dom_sf"/>
</dbReference>
<dbReference type="EMBL" id="JABEPQ010000001">
    <property type="protein sequence ID" value="NNM44955.1"/>
    <property type="molecule type" value="Genomic_DNA"/>
</dbReference>
<dbReference type="GO" id="GO:0003677">
    <property type="term" value="F:DNA binding"/>
    <property type="evidence" value="ECO:0007669"/>
    <property type="project" value="UniProtKB-KW"/>
</dbReference>
<evidence type="ECO:0000256" key="3">
    <source>
        <dbReference type="ARBA" id="ARBA00022839"/>
    </source>
</evidence>
<evidence type="ECO:0000313" key="9">
    <source>
        <dbReference type="EMBL" id="NNM44955.1"/>
    </source>
</evidence>
<evidence type="ECO:0000256" key="7">
    <source>
        <dbReference type="SAM" id="MobiDB-lite"/>
    </source>
</evidence>
<sequence length="334" mass="35157">MTSPGGPDRLMLLDSASLYFRAFFGVPDQRSDPSEPPTNALRGFLDMIASLVTQFGPTHLVACWDNDWRPQWRVDLLPSYKAHRVAGAAEAAPEPAAGDAPDQAHPASDDTAAEEVPDDLAPQVPVIADALAALGIARLGADGFEADDVIGTLATRARGRMAVDVVTGDRDLLQLVDDAAGVRVLYTGRGGVRDPDLATQAYLQERYAVSSGEAYLDMSVLRGDTSDGLPGVKGIGDKTAAALIADYGSLAALRKAIDDGDPAIKGARRTNLEAAAAYLDVAPTVVRVARDAPVPDVDTALPREVADPALMSRIASQYGVTNAFNRVLSALRID</sequence>
<evidence type="ECO:0000256" key="5">
    <source>
        <dbReference type="ARBA" id="ARBA00049957"/>
    </source>
</evidence>
<dbReference type="PANTHER" id="PTHR42646">
    <property type="entry name" value="FLAP ENDONUCLEASE XNI"/>
    <property type="match status" value="1"/>
</dbReference>
<evidence type="ECO:0000313" key="10">
    <source>
        <dbReference type="Proteomes" id="UP000588586"/>
    </source>
</evidence>
<keyword evidence="10" id="KW-1185">Reference proteome</keyword>
<evidence type="ECO:0000256" key="4">
    <source>
        <dbReference type="ARBA" id="ARBA00023125"/>
    </source>
</evidence>
<reference evidence="9 10" key="1">
    <citation type="submission" date="2020-04" db="EMBL/GenBank/DDBJ databases">
        <title>Knoellia sp. isolate from air conditioner.</title>
        <authorList>
            <person name="Chea S."/>
            <person name="Kim D.-U."/>
        </authorList>
    </citation>
    <scope>NUCLEOTIDE SEQUENCE [LARGE SCALE GENOMIC DNA]</scope>
    <source>
        <strain evidence="9 10">DB2414S</strain>
    </source>
</reference>
<feature type="region of interest" description="Disordered" evidence="7">
    <location>
        <begin position="87"/>
        <end position="117"/>
    </location>
</feature>
<keyword evidence="3 9" id="KW-0269">Exonuclease</keyword>
<dbReference type="InterPro" id="IPR002421">
    <property type="entry name" value="5-3_exonuclease"/>
</dbReference>
<evidence type="ECO:0000256" key="2">
    <source>
        <dbReference type="ARBA" id="ARBA00022801"/>
    </source>
</evidence>
<dbReference type="PANTHER" id="PTHR42646:SF2">
    <property type="entry name" value="5'-3' EXONUCLEASE FAMILY PROTEIN"/>
    <property type="match status" value="1"/>
</dbReference>
<comment type="caution">
    <text evidence="9">The sequence shown here is derived from an EMBL/GenBank/DDBJ whole genome shotgun (WGS) entry which is preliminary data.</text>
</comment>
<keyword evidence="1" id="KW-0540">Nuclease</keyword>
<protein>
    <recommendedName>
        <fullName evidence="6">5'-3' exonuclease</fullName>
    </recommendedName>
</protein>
<dbReference type="GO" id="GO:0008409">
    <property type="term" value="F:5'-3' exonuclease activity"/>
    <property type="evidence" value="ECO:0007669"/>
    <property type="project" value="InterPro"/>
</dbReference>
<dbReference type="CDD" id="cd09859">
    <property type="entry name" value="PIN_53EXO"/>
    <property type="match status" value="1"/>
</dbReference>